<evidence type="ECO:0000313" key="2">
    <source>
        <dbReference type="WBParaSite" id="PS1159_v2.g2638.t1"/>
    </source>
</evidence>
<dbReference type="Proteomes" id="UP000887580">
    <property type="component" value="Unplaced"/>
</dbReference>
<organism evidence="1 2">
    <name type="scientific">Panagrolaimus sp. PS1159</name>
    <dbReference type="NCBI Taxonomy" id="55785"/>
    <lineage>
        <taxon>Eukaryota</taxon>
        <taxon>Metazoa</taxon>
        <taxon>Ecdysozoa</taxon>
        <taxon>Nematoda</taxon>
        <taxon>Chromadorea</taxon>
        <taxon>Rhabditida</taxon>
        <taxon>Tylenchina</taxon>
        <taxon>Panagrolaimomorpha</taxon>
        <taxon>Panagrolaimoidea</taxon>
        <taxon>Panagrolaimidae</taxon>
        <taxon>Panagrolaimus</taxon>
    </lineage>
</organism>
<proteinExistence type="predicted"/>
<name>A0AC35G856_9BILA</name>
<dbReference type="WBParaSite" id="PS1159_v2.g2638.t1">
    <property type="protein sequence ID" value="PS1159_v2.g2638.t1"/>
    <property type="gene ID" value="PS1159_v2.g2638"/>
</dbReference>
<reference evidence="2" key="1">
    <citation type="submission" date="2022-11" db="UniProtKB">
        <authorList>
            <consortium name="WormBaseParasite"/>
        </authorList>
    </citation>
    <scope>IDENTIFICATION</scope>
</reference>
<accession>A0AC35G856</accession>
<evidence type="ECO:0000313" key="1">
    <source>
        <dbReference type="Proteomes" id="UP000887580"/>
    </source>
</evidence>
<sequence>MKYFFSHNSRTHPDASLEDKLQDIRDCLNKKEGIYLTLLFPYIHSNEALYREGGMITALGDTVTNMKGGDFPGKRHHEKRTPEQVFEKEEEMGLYTLFIAYETFRKQCNYPIRIIRDCRDIVSTIRYSTLSEYSENLKDAIDKVKDQVPIDTRQHGEIMTHFGQQSTEACFIFLYLDASILPASKTSSDYTFADFLKAITCIGYEKQINRPYENLKAAKEKRRQSVSDKYSI</sequence>
<protein>
    <submittedName>
        <fullName evidence="2">Uncharacterized protein</fullName>
    </submittedName>
</protein>